<protein>
    <submittedName>
        <fullName evidence="1">Uncharacterized protein</fullName>
    </submittedName>
</protein>
<reference evidence="1" key="2">
    <citation type="submission" date="2016-06" db="EMBL/GenBank/DDBJ databases">
        <title>Adaptive Radiation by Waves of Gene Transfer Leads to Fine-Scale Resource Partitioning in Marine Microbes.</title>
        <authorList>
            <person name="Hehemann J.-H."/>
            <person name="Arevalo P."/>
            <person name="Datta M.S."/>
            <person name="Yu X."/>
            <person name="Corzett C.H."/>
            <person name="Henschel A."/>
            <person name="Preheim S.P."/>
            <person name="Timberlake S."/>
            <person name="Alm E.J."/>
            <person name="Polz M.F."/>
        </authorList>
    </citation>
    <scope>NUCLEOTIDE SEQUENCE</scope>
    <source>
        <strain evidence="1">9CS106</strain>
    </source>
</reference>
<proteinExistence type="predicted"/>
<reference evidence="1" key="1">
    <citation type="journal article" date="2012" name="Science">
        <title>Ecological populations of bacteria act as socially cohesive units of antibiotic production and resistance.</title>
        <authorList>
            <person name="Cordero O.X."/>
            <person name="Wildschutte H."/>
            <person name="Kirkup B."/>
            <person name="Proehl S."/>
            <person name="Ngo L."/>
            <person name="Hussain F."/>
            <person name="Le Roux F."/>
            <person name="Mincer T."/>
            <person name="Polz M.F."/>
        </authorList>
    </citation>
    <scope>NUCLEOTIDE SEQUENCE</scope>
    <source>
        <strain evidence="1">9CS106</strain>
    </source>
</reference>
<accession>A0A1B1C3G9</accession>
<name>A0A1B1C3G9_9VIBR</name>
<organism evidence="1">
    <name type="scientific">Vibrio crassostreae 9CS106</name>
    <dbReference type="NCBI Taxonomy" id="1191300"/>
    <lineage>
        <taxon>Bacteria</taxon>
        <taxon>Pseudomonadati</taxon>
        <taxon>Pseudomonadota</taxon>
        <taxon>Gammaproteobacteria</taxon>
        <taxon>Vibrionales</taxon>
        <taxon>Vibrionaceae</taxon>
        <taxon>Vibrio</taxon>
    </lineage>
</organism>
<sequence length="79" mass="9181">MEKILERIIETEAGLPDQSESNHQIEIYLDVDTFDQIKNQTYQRNTPLHLEFLNSGTIKSYKVFPVFSSLPHLRVFAVS</sequence>
<evidence type="ECO:0000313" key="1">
    <source>
        <dbReference type="EMBL" id="ANP79332.1"/>
    </source>
</evidence>
<gene>
    <name evidence="1" type="ORF">A134_23240</name>
</gene>
<dbReference type="AlphaFoldDB" id="A0A1B1C3G9"/>
<dbReference type="EMBL" id="CP016231">
    <property type="protein sequence ID" value="ANP79332.1"/>
    <property type="molecule type" value="Genomic_DNA"/>
</dbReference>